<gene>
    <name evidence="6" type="ORF">DYU11_02215</name>
</gene>
<dbReference type="SUPFAM" id="SSF52833">
    <property type="entry name" value="Thioredoxin-like"/>
    <property type="match status" value="1"/>
</dbReference>
<name>A0A418MIJ3_9BACT</name>
<dbReference type="OrthoDB" id="6399635at2"/>
<evidence type="ECO:0000256" key="3">
    <source>
        <dbReference type="ARBA" id="ARBA00023157"/>
    </source>
</evidence>
<dbReference type="RefSeq" id="WP_119666002.1">
    <property type="nucleotide sequence ID" value="NZ_QXED01000001.1"/>
</dbReference>
<dbReference type="InterPro" id="IPR012336">
    <property type="entry name" value="Thioredoxin-like_fold"/>
</dbReference>
<organism evidence="6 7">
    <name type="scientific">Fibrisoma montanum</name>
    <dbReference type="NCBI Taxonomy" id="2305895"/>
    <lineage>
        <taxon>Bacteria</taxon>
        <taxon>Pseudomonadati</taxon>
        <taxon>Bacteroidota</taxon>
        <taxon>Cytophagia</taxon>
        <taxon>Cytophagales</taxon>
        <taxon>Spirosomataceae</taxon>
        <taxon>Fibrisoma</taxon>
    </lineage>
</organism>
<dbReference type="PROSITE" id="PS51352">
    <property type="entry name" value="THIOREDOXIN_2"/>
    <property type="match status" value="1"/>
</dbReference>
<evidence type="ECO:0000256" key="2">
    <source>
        <dbReference type="ARBA" id="ARBA00022748"/>
    </source>
</evidence>
<keyword evidence="3" id="KW-1015">Disulfide bond</keyword>
<dbReference type="GO" id="GO:0030313">
    <property type="term" value="C:cell envelope"/>
    <property type="evidence" value="ECO:0007669"/>
    <property type="project" value="UniProtKB-SubCell"/>
</dbReference>
<dbReference type="Pfam" id="PF13905">
    <property type="entry name" value="Thioredoxin_8"/>
    <property type="match status" value="1"/>
</dbReference>
<evidence type="ECO:0000256" key="4">
    <source>
        <dbReference type="ARBA" id="ARBA00023284"/>
    </source>
</evidence>
<dbReference type="InterPro" id="IPR036249">
    <property type="entry name" value="Thioredoxin-like_sf"/>
</dbReference>
<keyword evidence="2" id="KW-0201">Cytochrome c-type biogenesis</keyword>
<accession>A0A418MIJ3</accession>
<comment type="caution">
    <text evidence="6">The sequence shown here is derived from an EMBL/GenBank/DDBJ whole genome shotgun (WGS) entry which is preliminary data.</text>
</comment>
<evidence type="ECO:0000313" key="6">
    <source>
        <dbReference type="EMBL" id="RIV27151.1"/>
    </source>
</evidence>
<comment type="subcellular location">
    <subcellularLocation>
        <location evidence="1">Cell envelope</location>
    </subcellularLocation>
</comment>
<keyword evidence="7" id="KW-1185">Reference proteome</keyword>
<keyword evidence="4" id="KW-0676">Redox-active center</keyword>
<dbReference type="PROSITE" id="PS51257">
    <property type="entry name" value="PROKAR_LIPOPROTEIN"/>
    <property type="match status" value="1"/>
</dbReference>
<evidence type="ECO:0000313" key="7">
    <source>
        <dbReference type="Proteomes" id="UP000283523"/>
    </source>
</evidence>
<dbReference type="PANTHER" id="PTHR42852:SF6">
    <property type="entry name" value="THIOL:DISULFIDE INTERCHANGE PROTEIN DSBE"/>
    <property type="match status" value="1"/>
</dbReference>
<feature type="domain" description="Thioredoxin" evidence="5">
    <location>
        <begin position="347"/>
        <end position="507"/>
    </location>
</feature>
<dbReference type="CDD" id="cd02966">
    <property type="entry name" value="TlpA_like_family"/>
    <property type="match status" value="1"/>
</dbReference>
<dbReference type="AlphaFoldDB" id="A0A418MIJ3"/>
<dbReference type="EMBL" id="QXED01000001">
    <property type="protein sequence ID" value="RIV27151.1"/>
    <property type="molecule type" value="Genomic_DNA"/>
</dbReference>
<dbReference type="Gene3D" id="3.40.30.10">
    <property type="entry name" value="Glutaredoxin"/>
    <property type="match status" value="1"/>
</dbReference>
<reference evidence="6 7" key="1">
    <citation type="submission" date="2018-08" db="EMBL/GenBank/DDBJ databases">
        <title>Fibrisoma montanum sp. nov., isolated from Danxia mountain soil.</title>
        <authorList>
            <person name="Huang Y."/>
        </authorList>
    </citation>
    <scope>NUCLEOTIDE SEQUENCE [LARGE SCALE GENOMIC DNA]</scope>
    <source>
        <strain evidence="6 7">HYT19</strain>
    </source>
</reference>
<sequence>MRRLIILYGLFVAIGCSSKEEVRRDPSLNNELVVIVKNATTLPVSVSIKETFFNDRIYQKISYKKEDTLALKIKEYDFVFFSHKNSIEDTFFVSNKDTLILYSSGNHVKVVSVSQDESIKTFTKLYNICNKKAEKISLGKHINSLTSYFFTIDYKGVPMVSNNDYQKFISYPLKINNALETNRKKLDSLVNLMTIDYMQDKAFLNKLESKFPKKLLQSQAYKIQIDFFNKLVSINNILHDSVTMNMMNSNLFINDSLINSPYAKNILGVFLMKNVLKKPADYSRSKQSLDFKEVYNNVPLYLNDTLAKYARFLSLERMIDFGESMNDIEKKFIDFKKQYHDNNLNKSLINKYLLDVNYYKNIKDHIKVVNINKQVYSLDEIIEKYRGKLIYIDFWASWCGPCRASMPASHKLIEDLQGKNFVLVYLSIDKDVDKWSKASRIEKIDNYEHNFLVLNHNNAKFLKRIKLKEIPRYIIFDQSGKIVHHDAPGPGAVELTEIIDKNITKSE</sequence>
<dbReference type="InterPro" id="IPR050553">
    <property type="entry name" value="Thioredoxin_ResA/DsbE_sf"/>
</dbReference>
<dbReference type="GO" id="GO:0017004">
    <property type="term" value="P:cytochrome complex assembly"/>
    <property type="evidence" value="ECO:0007669"/>
    <property type="project" value="UniProtKB-KW"/>
</dbReference>
<dbReference type="PANTHER" id="PTHR42852">
    <property type="entry name" value="THIOL:DISULFIDE INTERCHANGE PROTEIN DSBE"/>
    <property type="match status" value="1"/>
</dbReference>
<proteinExistence type="predicted"/>
<dbReference type="Proteomes" id="UP000283523">
    <property type="component" value="Unassembled WGS sequence"/>
</dbReference>
<evidence type="ECO:0000259" key="5">
    <source>
        <dbReference type="PROSITE" id="PS51352"/>
    </source>
</evidence>
<dbReference type="InterPro" id="IPR013766">
    <property type="entry name" value="Thioredoxin_domain"/>
</dbReference>
<protein>
    <submittedName>
        <fullName evidence="6">TlpA family protein disulfide reductase</fullName>
    </submittedName>
</protein>
<evidence type="ECO:0000256" key="1">
    <source>
        <dbReference type="ARBA" id="ARBA00004196"/>
    </source>
</evidence>